<dbReference type="PANTHER" id="PTHR30349:SF64">
    <property type="entry name" value="PROPHAGE INTEGRASE INTD-RELATED"/>
    <property type="match status" value="1"/>
</dbReference>
<proteinExistence type="predicted"/>
<keyword evidence="1" id="KW-0233">DNA recombination</keyword>
<accession>A0ABP6H110</accession>
<dbReference type="InterPro" id="IPR050090">
    <property type="entry name" value="Tyrosine_recombinase_XerCD"/>
</dbReference>
<keyword evidence="5" id="KW-1185">Reference proteome</keyword>
<feature type="domain" description="Tyr recombinase" evidence="3">
    <location>
        <begin position="1"/>
        <end position="106"/>
    </location>
</feature>
<dbReference type="InterPro" id="IPR011010">
    <property type="entry name" value="DNA_brk_join_enz"/>
</dbReference>
<evidence type="ECO:0000313" key="5">
    <source>
        <dbReference type="Proteomes" id="UP001501326"/>
    </source>
</evidence>
<dbReference type="InterPro" id="IPR002104">
    <property type="entry name" value="Integrase_catalytic"/>
</dbReference>
<protein>
    <recommendedName>
        <fullName evidence="3">Tyr recombinase domain-containing protein</fullName>
    </recommendedName>
</protein>
<dbReference type="PANTHER" id="PTHR30349">
    <property type="entry name" value="PHAGE INTEGRASE-RELATED"/>
    <property type="match status" value="1"/>
</dbReference>
<organism evidence="4 5">
    <name type="scientific">Pedococcus aerophilus</name>
    <dbReference type="NCBI Taxonomy" id="436356"/>
    <lineage>
        <taxon>Bacteria</taxon>
        <taxon>Bacillati</taxon>
        <taxon>Actinomycetota</taxon>
        <taxon>Actinomycetes</taxon>
        <taxon>Micrococcales</taxon>
        <taxon>Intrasporangiaceae</taxon>
        <taxon>Pedococcus</taxon>
    </lineage>
</organism>
<gene>
    <name evidence="4" type="ORF">GCM10009867_16420</name>
</gene>
<comment type="caution">
    <text evidence="4">The sequence shown here is derived from an EMBL/GenBank/DDBJ whole genome shotgun (WGS) entry which is preliminary data.</text>
</comment>
<evidence type="ECO:0000313" key="4">
    <source>
        <dbReference type="EMBL" id="GAA2735025.1"/>
    </source>
</evidence>
<evidence type="ECO:0000256" key="1">
    <source>
        <dbReference type="ARBA" id="ARBA00023172"/>
    </source>
</evidence>
<dbReference type="InterPro" id="IPR013762">
    <property type="entry name" value="Integrase-like_cat_sf"/>
</dbReference>
<dbReference type="EMBL" id="BAAARN010000001">
    <property type="protein sequence ID" value="GAA2735025.1"/>
    <property type="molecule type" value="Genomic_DNA"/>
</dbReference>
<reference evidence="5" key="1">
    <citation type="journal article" date="2019" name="Int. J. Syst. Evol. Microbiol.">
        <title>The Global Catalogue of Microorganisms (GCM) 10K type strain sequencing project: providing services to taxonomists for standard genome sequencing and annotation.</title>
        <authorList>
            <consortium name="The Broad Institute Genomics Platform"/>
            <consortium name="The Broad Institute Genome Sequencing Center for Infectious Disease"/>
            <person name="Wu L."/>
            <person name="Ma J."/>
        </authorList>
    </citation>
    <scope>NUCLEOTIDE SEQUENCE [LARGE SCALE GENOMIC DNA]</scope>
    <source>
        <strain evidence="5">JCM 16378</strain>
    </source>
</reference>
<dbReference type="Proteomes" id="UP001501326">
    <property type="component" value="Unassembled WGS sequence"/>
</dbReference>
<sequence length="132" mass="14106">MPAEVQPVIEAWAEGKTGDDWLFHAPAGGPLSESNWKRSVGWRRACAEIGRPGLRPHDLRHSCASIWLGAGADPKVVQRVLGHASAAMTMDLYGHLIDQNLWEAAERIGGNTGARDISRDMGKAPSTGVVGA</sequence>
<evidence type="ECO:0000256" key="2">
    <source>
        <dbReference type="SAM" id="MobiDB-lite"/>
    </source>
</evidence>
<dbReference type="Pfam" id="PF00589">
    <property type="entry name" value="Phage_integrase"/>
    <property type="match status" value="1"/>
</dbReference>
<dbReference type="PROSITE" id="PS51898">
    <property type="entry name" value="TYR_RECOMBINASE"/>
    <property type="match status" value="1"/>
</dbReference>
<dbReference type="SUPFAM" id="SSF56349">
    <property type="entry name" value="DNA breaking-rejoining enzymes"/>
    <property type="match status" value="1"/>
</dbReference>
<feature type="region of interest" description="Disordered" evidence="2">
    <location>
        <begin position="113"/>
        <end position="132"/>
    </location>
</feature>
<dbReference type="Gene3D" id="1.10.443.10">
    <property type="entry name" value="Intergrase catalytic core"/>
    <property type="match status" value="1"/>
</dbReference>
<evidence type="ECO:0000259" key="3">
    <source>
        <dbReference type="PROSITE" id="PS51898"/>
    </source>
</evidence>
<name>A0ABP6H110_9MICO</name>